<dbReference type="InterPro" id="IPR011009">
    <property type="entry name" value="Kinase-like_dom_sf"/>
</dbReference>
<accession>A0ABX9AJI7</accession>
<dbReference type="HAMAP" id="MF_01604">
    <property type="entry name" value="Thiamine_kinase"/>
    <property type="match status" value="1"/>
</dbReference>
<evidence type="ECO:0000259" key="6">
    <source>
        <dbReference type="Pfam" id="PF01636"/>
    </source>
</evidence>
<sequence>MVPSNSKVALERLLAQHFPAVDTAGFHFDAVNGSGRGCWRVRVGDRQLLARPQTTGAAQLGVFRQREYRVLRQLSARQLAPKPVVYRDGWLIVEWAEGTTTSAQDFSCVLENGSLSQLLSQLHRLPCCGFRLNLPMQFTHHWQNMDPRRRSPALLRWHHHFQRKAPPDLLAWAPLHLDVHSENVLITPQGSLLLIDWEYAADGDIGLELALLVRGNGLDVESQRHLLRTYQQQRPGLCAQALNASVQQWLPWADYLILMWCEVCWHQTGQTAFLAAGSASRRALGLNV</sequence>
<evidence type="ECO:0000256" key="3">
    <source>
        <dbReference type="ARBA" id="ARBA00022777"/>
    </source>
</evidence>
<dbReference type="Proteomes" id="UP000825886">
    <property type="component" value="Chromosome"/>
</dbReference>
<keyword evidence="3 5" id="KW-0418">Kinase</keyword>
<comment type="pathway">
    <text evidence="5">Cofactor biosynthesis; thiamine diphosphate biosynthesis; thiamine phosphate from thiamine: step 1/1.</text>
</comment>
<evidence type="ECO:0000313" key="7">
    <source>
        <dbReference type="EMBL" id="QZN94236.1"/>
    </source>
</evidence>
<comment type="function">
    <text evidence="5">Catalyzes the phosphorylation of thiamine to thiamine phosphate.</text>
</comment>
<dbReference type="EMBL" id="CP081864">
    <property type="protein sequence ID" value="QZN94236.1"/>
    <property type="molecule type" value="Genomic_DNA"/>
</dbReference>
<evidence type="ECO:0000256" key="1">
    <source>
        <dbReference type="ARBA" id="ARBA00022679"/>
    </source>
</evidence>
<dbReference type="Gene3D" id="3.90.1200.10">
    <property type="match status" value="1"/>
</dbReference>
<evidence type="ECO:0000313" key="8">
    <source>
        <dbReference type="Proteomes" id="UP000825886"/>
    </source>
</evidence>
<dbReference type="InterPro" id="IPR014093">
    <property type="entry name" value="Thiamine_kinase"/>
</dbReference>
<dbReference type="RefSeq" id="WP_222157363.1">
    <property type="nucleotide sequence ID" value="NZ_CP081864.1"/>
</dbReference>
<dbReference type="InterPro" id="IPR002575">
    <property type="entry name" value="Aminoglycoside_PTrfase"/>
</dbReference>
<proteinExistence type="inferred from homology"/>
<evidence type="ECO:0000256" key="5">
    <source>
        <dbReference type="HAMAP-Rule" id="MF_01604"/>
    </source>
</evidence>
<reference evidence="7 8" key="1">
    <citation type="submission" date="2021-08" db="EMBL/GenBank/DDBJ databases">
        <title>Culture and genomic analysis of Symbiopectobacterium purcellii sp. nov. gen. nov., isolated from the leafhopper Empoasca decipiens.</title>
        <authorList>
            <person name="Nadal-Jimenez P."/>
            <person name="Siozios S."/>
            <person name="Halliday N."/>
            <person name="Camara M."/>
            <person name="Hurst G.D.D."/>
        </authorList>
    </citation>
    <scope>NUCLEOTIDE SEQUENCE [LARGE SCALE GENOMIC DNA]</scope>
    <source>
        <strain evidence="7 8">SyEd1</strain>
    </source>
</reference>
<dbReference type="EC" id="2.7.1.89" evidence="5"/>
<name>A0ABX9AJI7_9ENTR</name>
<keyword evidence="2 5" id="KW-0547">Nucleotide-binding</keyword>
<keyword evidence="1 5" id="KW-0808">Transferase</keyword>
<protein>
    <recommendedName>
        <fullName evidence="5">Thiamine kinase</fullName>
        <ecNumber evidence="5">2.7.1.89</ecNumber>
    </recommendedName>
</protein>
<evidence type="ECO:0000256" key="4">
    <source>
        <dbReference type="ARBA" id="ARBA00022840"/>
    </source>
</evidence>
<dbReference type="SUPFAM" id="SSF56112">
    <property type="entry name" value="Protein kinase-like (PK-like)"/>
    <property type="match status" value="1"/>
</dbReference>
<evidence type="ECO:0000256" key="2">
    <source>
        <dbReference type="ARBA" id="ARBA00022741"/>
    </source>
</evidence>
<keyword evidence="8" id="KW-1185">Reference proteome</keyword>
<keyword evidence="4 5" id="KW-0067">ATP-binding</keyword>
<dbReference type="Pfam" id="PF01636">
    <property type="entry name" value="APH"/>
    <property type="match status" value="1"/>
</dbReference>
<comment type="catalytic activity">
    <reaction evidence="5">
        <text>thiamine + ATP = thiamine phosphate + ADP + H(+)</text>
        <dbReference type="Rhea" id="RHEA:12012"/>
        <dbReference type="ChEBI" id="CHEBI:15378"/>
        <dbReference type="ChEBI" id="CHEBI:18385"/>
        <dbReference type="ChEBI" id="CHEBI:30616"/>
        <dbReference type="ChEBI" id="CHEBI:37575"/>
        <dbReference type="ChEBI" id="CHEBI:456216"/>
        <dbReference type="EC" id="2.7.1.89"/>
    </reaction>
</comment>
<organism evidence="7 8">
    <name type="scientific">Symbiopectobacterium purcellii</name>
    <dbReference type="NCBI Taxonomy" id="2871826"/>
    <lineage>
        <taxon>Bacteria</taxon>
        <taxon>Pseudomonadati</taxon>
        <taxon>Pseudomonadota</taxon>
        <taxon>Gammaproteobacteria</taxon>
        <taxon>Enterobacterales</taxon>
        <taxon>Enterobacteriaceae</taxon>
    </lineage>
</organism>
<gene>
    <name evidence="5" type="primary">thiK</name>
    <name evidence="7" type="ORF">K6K13_12725</name>
</gene>
<feature type="domain" description="Aminoglycoside phosphotransferase" evidence="6">
    <location>
        <begin position="64"/>
        <end position="233"/>
    </location>
</feature>
<comment type="similarity">
    <text evidence="5">Belongs to the thiamine kinase family.</text>
</comment>